<evidence type="ECO:0000313" key="3">
    <source>
        <dbReference type="Proteomes" id="UP001221757"/>
    </source>
</evidence>
<comment type="caution">
    <text evidence="2">The sequence shown here is derived from an EMBL/GenBank/DDBJ whole genome shotgun (WGS) entry which is preliminary data.</text>
</comment>
<reference evidence="2" key="1">
    <citation type="submission" date="2023-03" db="EMBL/GenBank/DDBJ databases">
        <title>Massive genome expansion in bonnet fungi (Mycena s.s.) driven by repeated elements and novel gene families across ecological guilds.</title>
        <authorList>
            <consortium name="Lawrence Berkeley National Laboratory"/>
            <person name="Harder C.B."/>
            <person name="Miyauchi S."/>
            <person name="Viragh M."/>
            <person name="Kuo A."/>
            <person name="Thoen E."/>
            <person name="Andreopoulos B."/>
            <person name="Lu D."/>
            <person name="Skrede I."/>
            <person name="Drula E."/>
            <person name="Henrissat B."/>
            <person name="Morin E."/>
            <person name="Kohler A."/>
            <person name="Barry K."/>
            <person name="LaButti K."/>
            <person name="Morin E."/>
            <person name="Salamov A."/>
            <person name="Lipzen A."/>
            <person name="Mereny Z."/>
            <person name="Hegedus B."/>
            <person name="Baldrian P."/>
            <person name="Stursova M."/>
            <person name="Weitz H."/>
            <person name="Taylor A."/>
            <person name="Grigoriev I.V."/>
            <person name="Nagy L.G."/>
            <person name="Martin F."/>
            <person name="Kauserud H."/>
        </authorList>
    </citation>
    <scope>NUCLEOTIDE SEQUENCE</scope>
    <source>
        <strain evidence="2">CBHHK067</strain>
    </source>
</reference>
<name>A0AAD7DYE9_MYCRO</name>
<keyword evidence="3" id="KW-1185">Reference proteome</keyword>
<dbReference type="Proteomes" id="UP001221757">
    <property type="component" value="Unassembled WGS sequence"/>
</dbReference>
<gene>
    <name evidence="2" type="ORF">B0H17DRAFT_1327503</name>
</gene>
<sequence length="304" mass="33100">MSAFFPLAALTLFATASISGPASVLFRTIRRVVQPTPAPRAEIPPEDNRARASALLAPFLRVFTTIFVSLFQLQPPALQILPIFRDQDDPVHGASPGSVDSILREVNALVDPETSKVDGVDVAGFVLSAAAEEEVEPEEPDADTTAIRIAPPPYTRHPVHSLPSPRRAYMDFTIGWDEVWPERGGLPSPHVKYTYNSYLNAYMCTVSQEPVYRPSTPPLDSLADSEIAAAALELAAQSADDDLIWALQSLSLSDPDPRRSESPSYPASQPWPKTPPAGMSPFCPPPPPTPGPPQPATTWRLEWY</sequence>
<protein>
    <submittedName>
        <fullName evidence="2">Uncharacterized protein</fullName>
    </submittedName>
</protein>
<dbReference type="EMBL" id="JARKIE010000016">
    <property type="protein sequence ID" value="KAJ7701901.1"/>
    <property type="molecule type" value="Genomic_DNA"/>
</dbReference>
<feature type="region of interest" description="Disordered" evidence="1">
    <location>
        <begin position="252"/>
        <end position="304"/>
    </location>
</feature>
<evidence type="ECO:0000256" key="1">
    <source>
        <dbReference type="SAM" id="MobiDB-lite"/>
    </source>
</evidence>
<organism evidence="2 3">
    <name type="scientific">Mycena rosella</name>
    <name type="common">Pink bonnet</name>
    <name type="synonym">Agaricus rosellus</name>
    <dbReference type="NCBI Taxonomy" id="1033263"/>
    <lineage>
        <taxon>Eukaryota</taxon>
        <taxon>Fungi</taxon>
        <taxon>Dikarya</taxon>
        <taxon>Basidiomycota</taxon>
        <taxon>Agaricomycotina</taxon>
        <taxon>Agaricomycetes</taxon>
        <taxon>Agaricomycetidae</taxon>
        <taxon>Agaricales</taxon>
        <taxon>Marasmiineae</taxon>
        <taxon>Mycenaceae</taxon>
        <taxon>Mycena</taxon>
    </lineage>
</organism>
<evidence type="ECO:0000313" key="2">
    <source>
        <dbReference type="EMBL" id="KAJ7701901.1"/>
    </source>
</evidence>
<proteinExistence type="predicted"/>
<dbReference type="AlphaFoldDB" id="A0AAD7DYE9"/>
<feature type="compositionally biased region" description="Pro residues" evidence="1">
    <location>
        <begin position="282"/>
        <end position="295"/>
    </location>
</feature>
<accession>A0AAD7DYE9</accession>